<feature type="region of interest" description="Disordered" evidence="1">
    <location>
        <begin position="85"/>
        <end position="108"/>
    </location>
</feature>
<name>W9S7P6_9ROSA</name>
<organism evidence="2 3">
    <name type="scientific">Morus notabilis</name>
    <dbReference type="NCBI Taxonomy" id="981085"/>
    <lineage>
        <taxon>Eukaryota</taxon>
        <taxon>Viridiplantae</taxon>
        <taxon>Streptophyta</taxon>
        <taxon>Embryophyta</taxon>
        <taxon>Tracheophyta</taxon>
        <taxon>Spermatophyta</taxon>
        <taxon>Magnoliopsida</taxon>
        <taxon>eudicotyledons</taxon>
        <taxon>Gunneridae</taxon>
        <taxon>Pentapetalae</taxon>
        <taxon>rosids</taxon>
        <taxon>fabids</taxon>
        <taxon>Rosales</taxon>
        <taxon>Moraceae</taxon>
        <taxon>Moreae</taxon>
        <taxon>Morus</taxon>
    </lineage>
</organism>
<evidence type="ECO:0000313" key="2">
    <source>
        <dbReference type="EMBL" id="EXB93627.1"/>
    </source>
</evidence>
<protein>
    <submittedName>
        <fullName evidence="2">Uncharacterized protein</fullName>
    </submittedName>
</protein>
<reference evidence="3" key="1">
    <citation type="submission" date="2013-01" db="EMBL/GenBank/DDBJ databases">
        <title>Draft Genome Sequence of a Mulberry Tree, Morus notabilis C.K. Schneid.</title>
        <authorList>
            <person name="He N."/>
            <person name="Zhao S."/>
        </authorList>
    </citation>
    <scope>NUCLEOTIDE SEQUENCE</scope>
</reference>
<gene>
    <name evidence="2" type="ORF">L484_018012</name>
</gene>
<dbReference type="Proteomes" id="UP000030645">
    <property type="component" value="Unassembled WGS sequence"/>
</dbReference>
<evidence type="ECO:0000313" key="3">
    <source>
        <dbReference type="Proteomes" id="UP000030645"/>
    </source>
</evidence>
<dbReference type="EMBL" id="KE345083">
    <property type="protein sequence ID" value="EXB93627.1"/>
    <property type="molecule type" value="Genomic_DNA"/>
</dbReference>
<sequence length="108" mass="11707">MPKITLIPRVITYPLLYVTGRPWLHRLHVGAASLTALRTQVATTVPYVALGTSSQRASTVNSARGWSLGRGLGLARSLVPRRYLGEDDNMTKNGRVAESPTKVGSFDS</sequence>
<keyword evidence="3" id="KW-1185">Reference proteome</keyword>
<proteinExistence type="predicted"/>
<evidence type="ECO:0000256" key="1">
    <source>
        <dbReference type="SAM" id="MobiDB-lite"/>
    </source>
</evidence>
<dbReference type="AlphaFoldDB" id="W9S7P6"/>
<accession>W9S7P6</accession>